<proteinExistence type="inferred from homology"/>
<dbReference type="RefSeq" id="XP_033766220.1">
    <property type="nucleotide sequence ID" value="XM_033910329.1"/>
</dbReference>
<comment type="similarity">
    <text evidence="1 10">Belongs to the peroxin-14 family.</text>
</comment>
<evidence type="ECO:0000256" key="11">
    <source>
        <dbReference type="SAM" id="Coils"/>
    </source>
</evidence>
<reference evidence="14" key="2">
    <citation type="submission" date="2020-01" db="EMBL/GenBank/DDBJ databases">
        <title>Population-level Yeast Reference Genomes.</title>
        <authorList>
            <person name="Yue J.-X."/>
        </authorList>
    </citation>
    <scope>NUCLEOTIDE SEQUENCE</scope>
    <source>
        <strain evidence="14">CBS432</strain>
    </source>
</reference>
<keyword evidence="5 10" id="KW-0472">Membrane</keyword>
<reference evidence="14" key="4">
    <citation type="submission" date="2025-08" db="UniProtKB">
        <authorList>
            <consortium name="RefSeq"/>
        </authorList>
    </citation>
    <scope>IDENTIFICATION</scope>
    <source>
        <strain evidence="14">CBS432</strain>
    </source>
</reference>
<dbReference type="PANTHER" id="PTHR23058:SF0">
    <property type="entry name" value="PEROXISOMAL MEMBRANE PROTEIN PEX14"/>
    <property type="match status" value="1"/>
</dbReference>
<dbReference type="KEGG" id="spao:SPAR_G00980"/>
<dbReference type="VEuPathDB" id="FungiDB:SPAR_G00980"/>
<dbReference type="GO" id="GO:1990429">
    <property type="term" value="C:peroxisomal importomer complex"/>
    <property type="evidence" value="ECO:0007669"/>
    <property type="project" value="TreeGrafter"/>
</dbReference>
<dbReference type="OrthoDB" id="5549158at2759"/>
<evidence type="ECO:0000256" key="2">
    <source>
        <dbReference type="ARBA" id="ARBA00022448"/>
    </source>
</evidence>
<evidence type="ECO:0000256" key="10">
    <source>
        <dbReference type="RuleBase" id="RU367032"/>
    </source>
</evidence>
<evidence type="ECO:0000256" key="4">
    <source>
        <dbReference type="ARBA" id="ARBA00023010"/>
    </source>
</evidence>
<evidence type="ECO:0000256" key="8">
    <source>
        <dbReference type="ARBA" id="ARBA00029691"/>
    </source>
</evidence>
<gene>
    <name evidence="14" type="primary">PEX14</name>
    <name evidence="14" type="ORF">SPAR_G00980</name>
</gene>
<dbReference type="GO" id="GO:0005778">
    <property type="term" value="C:peroxisomal membrane"/>
    <property type="evidence" value="ECO:0007669"/>
    <property type="project" value="UniProtKB-SubCell"/>
</dbReference>
<dbReference type="InterPro" id="IPR006785">
    <property type="entry name" value="Pex14_N"/>
</dbReference>
<sequence length="342" mass="38196">MSDVVSEDRKALFDSAVSFLKDESIKDAPLLKKIEFLKSKGLTEKEIEIAMKEPKKDGIIGDGVSNKSGSAENRANSQDTYLFEAMPPALPHRDWKDYFVMATATAGLLYGAYQVTRGYVIPNILPEAKSKLEKDKKEIDDQFSNIDTVLNAIEAEQAEFRKKESETLKELGGTISELQQVLAQTTRSREKIEDEFRIVKLEVANLQNTIDKFVSDNDNTQELNNIQKEMESLKSLVNNRMESGTAQDNRLFSISPNGIPGIDAIPSASEILAKMGMQEESDKEKENGNDTNKETNAVPAWKKAREQTIDSNASIPEWQRNTATNEISVPDWQNAELADSTP</sequence>
<dbReference type="InterPro" id="IPR036388">
    <property type="entry name" value="WH-like_DNA-bd_sf"/>
</dbReference>
<dbReference type="Gene3D" id="1.10.10.10">
    <property type="entry name" value="Winged helix-like DNA-binding domain superfamily/Winged helix DNA-binding domain"/>
    <property type="match status" value="1"/>
</dbReference>
<accession>A0A8B8UR07</accession>
<evidence type="ECO:0000313" key="14">
    <source>
        <dbReference type="RefSeq" id="XP_033766220.1"/>
    </source>
</evidence>
<dbReference type="AlphaFoldDB" id="A0A8B8UR07"/>
<dbReference type="GO" id="GO:0016560">
    <property type="term" value="P:protein import into peroxisome matrix, docking"/>
    <property type="evidence" value="ECO:0007669"/>
    <property type="project" value="UniProtKB-UniRule"/>
</dbReference>
<feature type="coiled-coil region" evidence="11">
    <location>
        <begin position="146"/>
        <end position="209"/>
    </location>
</feature>
<reference evidence="14" key="3">
    <citation type="submission" date="2025-07" db="EMBL/GenBank/DDBJ databases">
        <authorList>
            <consortium name="NCBI Genome Project"/>
        </authorList>
    </citation>
    <scope>NUCLEOTIDE SEQUENCE</scope>
    <source>
        <strain evidence="14">CBS432</strain>
    </source>
</reference>
<feature type="region of interest" description="Disordered" evidence="12">
    <location>
        <begin position="277"/>
        <end position="342"/>
    </location>
</feature>
<comment type="function">
    <text evidence="10">Component of the PEX13-PEX14 docking complex, a translocon channel that specifically mediates the import of peroxisomal cargo proteins bound to PEX5 receptor. The PEX13-PEX14 docking complex forms a large import pore which can be opened to a diameter of about 9 nm. Mechanistically, PEX5 receptor along with cargo proteins associates with the PEX14 subunit of the PEX13-PEX14 docking complex in the cytosol, leading to the insertion of the receptor into the organelle membrane with the concomitant translocation of the cargo into the peroxisome matrix.</text>
</comment>
<comment type="subcellular location">
    <subcellularLocation>
        <location evidence="9 10">Peroxisome membrane</location>
    </subcellularLocation>
</comment>
<dbReference type="GeneID" id="54630492"/>
<evidence type="ECO:0000256" key="9">
    <source>
        <dbReference type="ARBA" id="ARBA00046271"/>
    </source>
</evidence>
<feature type="compositionally biased region" description="Basic and acidic residues" evidence="12">
    <location>
        <begin position="280"/>
        <end position="293"/>
    </location>
</feature>
<evidence type="ECO:0000259" key="13">
    <source>
        <dbReference type="Pfam" id="PF04695"/>
    </source>
</evidence>
<keyword evidence="11" id="KW-0175">Coiled coil</keyword>
<feature type="compositionally biased region" description="Polar residues" evidence="12">
    <location>
        <begin position="309"/>
        <end position="327"/>
    </location>
</feature>
<dbReference type="PANTHER" id="PTHR23058">
    <property type="entry name" value="PEROXISOMAL MEMBRANE PROTEIN PEX14"/>
    <property type="match status" value="1"/>
</dbReference>
<reference evidence="14" key="1">
    <citation type="journal article" date="2017" name="Nat. Genet.">
        <title>Contrasting evolutionary genome dynamics between domesticated and wild yeasts.</title>
        <authorList>
            <person name="Yue J.X."/>
            <person name="Li J."/>
            <person name="Aigrain L."/>
            <person name="Hallin J."/>
            <person name="Persson K."/>
            <person name="Oliver K."/>
            <person name="Bergstrom A."/>
            <person name="Coupland P."/>
            <person name="Warringer J."/>
            <person name="Lagomarsino M.C."/>
            <person name="Fischer G."/>
            <person name="Durbin R."/>
            <person name="Liti G."/>
        </authorList>
    </citation>
    <scope>NUCLEOTIDE SEQUENCE</scope>
    <source>
        <strain evidence="14">CBS432</strain>
    </source>
</reference>
<evidence type="ECO:0000256" key="3">
    <source>
        <dbReference type="ARBA" id="ARBA00022927"/>
    </source>
</evidence>
<evidence type="ECO:0000256" key="12">
    <source>
        <dbReference type="SAM" id="MobiDB-lite"/>
    </source>
</evidence>
<feature type="domain" description="Peroxisome membrane anchor protein Pex14p N-terminal" evidence="13">
    <location>
        <begin position="8"/>
        <end position="53"/>
    </location>
</feature>
<dbReference type="InterPro" id="IPR025655">
    <property type="entry name" value="PEX14"/>
</dbReference>
<dbReference type="Pfam" id="PF04695">
    <property type="entry name" value="Pex14_N"/>
    <property type="match status" value="1"/>
</dbReference>
<evidence type="ECO:0000256" key="1">
    <source>
        <dbReference type="ARBA" id="ARBA00005443"/>
    </source>
</evidence>
<organism evidence="14">
    <name type="scientific">Saccharomyces paradoxus</name>
    <name type="common">Yeast</name>
    <name type="synonym">Saccharomyces douglasii</name>
    <dbReference type="NCBI Taxonomy" id="27291"/>
    <lineage>
        <taxon>Eukaryota</taxon>
        <taxon>Fungi</taxon>
        <taxon>Dikarya</taxon>
        <taxon>Ascomycota</taxon>
        <taxon>Saccharomycotina</taxon>
        <taxon>Saccharomycetes</taxon>
        <taxon>Saccharomycetales</taxon>
        <taxon>Saccharomycetaceae</taxon>
        <taxon>Saccharomyces</taxon>
    </lineage>
</organism>
<keyword evidence="4" id="KW-0811">Translocation</keyword>
<keyword evidence="2 10" id="KW-0813">Transport</keyword>
<name>A0A8B8UR07_SACPA</name>
<protein>
    <recommendedName>
        <fullName evidence="7 10">Peroxisomal membrane protein PEX14</fullName>
    </recommendedName>
    <alternativeName>
        <fullName evidence="8 10">Peroxin-14</fullName>
    </alternativeName>
</protein>
<evidence type="ECO:0000256" key="5">
    <source>
        <dbReference type="ARBA" id="ARBA00023136"/>
    </source>
</evidence>
<evidence type="ECO:0000256" key="7">
    <source>
        <dbReference type="ARBA" id="ARBA00029502"/>
    </source>
</evidence>
<evidence type="ECO:0000256" key="6">
    <source>
        <dbReference type="ARBA" id="ARBA00023140"/>
    </source>
</evidence>
<keyword evidence="3 10" id="KW-0653">Protein transport</keyword>
<dbReference type="FunFam" id="1.10.10.10:FF:000547">
    <property type="entry name" value="Peroxisomal membrane protein PEX14"/>
    <property type="match status" value="1"/>
</dbReference>
<keyword evidence="6 10" id="KW-0576">Peroxisome</keyword>
<dbReference type="GO" id="GO:0005102">
    <property type="term" value="F:signaling receptor binding"/>
    <property type="evidence" value="ECO:0007669"/>
    <property type="project" value="TreeGrafter"/>
</dbReference>